<feature type="region of interest" description="Disordered" evidence="2">
    <location>
        <begin position="1"/>
        <end position="56"/>
    </location>
</feature>
<feature type="region of interest" description="Disordered" evidence="2">
    <location>
        <begin position="79"/>
        <end position="189"/>
    </location>
</feature>
<evidence type="ECO:0000256" key="2">
    <source>
        <dbReference type="SAM" id="MobiDB-lite"/>
    </source>
</evidence>
<feature type="compositionally biased region" description="Basic residues" evidence="2">
    <location>
        <begin position="579"/>
        <end position="592"/>
    </location>
</feature>
<keyword evidence="4" id="KW-1185">Reference proteome</keyword>
<name>A0A9P4PZE4_9PLEO</name>
<sequence>MAEQSDDIYIRGGHPLPPSPSSTLSEPPSSPELDRTGESVQYTEGTQTESARKAARAGEYALDVVRRKKSYYERKSSLQLYIDRMDASKKHSFTSSKATKSTRRGPDAHPVGKPAAKLETPAKKPAKASTATSPPTNSGSPAPARGSSAPSQKDTPRVDRAGQPRPANKKFLPRDTTGKLVGEETGPDTQLEEVQAWIQEKKYTKFELLPDVDEYTFEDIDKDVRTEPFHLPNQGRKLVIGRDEEAEVCAILPSDDKKVYPCRFLLWDRAKGAYTAIKDMAQLRDSIDELYYPWEAFTHSVREDAWMQLQAVVCYVFLLCGEANVVYTTSAKNPGSLSTALTHIKETYAPNDAHPTAATVNRIIQTDDYYSDNDATQLEQVNELLSKKKLLDNMQRLVSDPSVYVFDDFTPNPTLKAKGIAKVHSRMLFLGENDEAETWVVPCRAPNKAILGWIININKETGEQEHASWWPSLPTLTFPFQAFQEKKDALNWRKLFYTVGYIFLYFGEAKVAVNMATSFQKHFVSVSVANTVEKFYGSISPPTGWPHVRKPGDFDLHDDDLAPVSSTGGQVDASIQPPKKGKQTAFSKHRKALREIKGRNTQPSISVSRGAHGVDNPRPPTTYIAPAGEYRSLDDLSVSLFLEKIHNSNGKRPASDNEDEDEDEDKENRPKKHKRLEAKRAEAAKLRLFQKREVEKMQRELDEKKRKLHLLEDAELGFASQMGQVMMGMTDEDFDALQQP</sequence>
<keyword evidence="1" id="KW-0175">Coiled coil</keyword>
<feature type="compositionally biased region" description="Low complexity" evidence="2">
    <location>
        <begin position="127"/>
        <end position="151"/>
    </location>
</feature>
<organism evidence="3 4">
    <name type="scientific">Karstenula rhodostoma CBS 690.94</name>
    <dbReference type="NCBI Taxonomy" id="1392251"/>
    <lineage>
        <taxon>Eukaryota</taxon>
        <taxon>Fungi</taxon>
        <taxon>Dikarya</taxon>
        <taxon>Ascomycota</taxon>
        <taxon>Pezizomycotina</taxon>
        <taxon>Dothideomycetes</taxon>
        <taxon>Pleosporomycetidae</taxon>
        <taxon>Pleosporales</taxon>
        <taxon>Massarineae</taxon>
        <taxon>Didymosphaeriaceae</taxon>
        <taxon>Karstenula</taxon>
    </lineage>
</organism>
<feature type="coiled-coil region" evidence="1">
    <location>
        <begin position="687"/>
        <end position="714"/>
    </location>
</feature>
<evidence type="ECO:0000256" key="1">
    <source>
        <dbReference type="SAM" id="Coils"/>
    </source>
</evidence>
<feature type="region of interest" description="Disordered" evidence="2">
    <location>
        <begin position="647"/>
        <end position="678"/>
    </location>
</feature>
<evidence type="ECO:0000313" key="3">
    <source>
        <dbReference type="EMBL" id="KAF2451676.1"/>
    </source>
</evidence>
<dbReference type="OrthoDB" id="3767377at2759"/>
<evidence type="ECO:0000313" key="4">
    <source>
        <dbReference type="Proteomes" id="UP000799764"/>
    </source>
</evidence>
<reference evidence="3" key="1">
    <citation type="journal article" date="2020" name="Stud. Mycol.">
        <title>101 Dothideomycetes genomes: a test case for predicting lifestyles and emergence of pathogens.</title>
        <authorList>
            <person name="Haridas S."/>
            <person name="Albert R."/>
            <person name="Binder M."/>
            <person name="Bloem J."/>
            <person name="Labutti K."/>
            <person name="Salamov A."/>
            <person name="Andreopoulos B."/>
            <person name="Baker S."/>
            <person name="Barry K."/>
            <person name="Bills G."/>
            <person name="Bluhm B."/>
            <person name="Cannon C."/>
            <person name="Castanera R."/>
            <person name="Culley D."/>
            <person name="Daum C."/>
            <person name="Ezra D."/>
            <person name="Gonzalez J."/>
            <person name="Henrissat B."/>
            <person name="Kuo A."/>
            <person name="Liang C."/>
            <person name="Lipzen A."/>
            <person name="Lutzoni F."/>
            <person name="Magnuson J."/>
            <person name="Mondo S."/>
            <person name="Nolan M."/>
            <person name="Ohm R."/>
            <person name="Pangilinan J."/>
            <person name="Park H.-J."/>
            <person name="Ramirez L."/>
            <person name="Alfaro M."/>
            <person name="Sun H."/>
            <person name="Tritt A."/>
            <person name="Yoshinaga Y."/>
            <person name="Zwiers L.-H."/>
            <person name="Turgeon B."/>
            <person name="Goodwin S."/>
            <person name="Spatafora J."/>
            <person name="Crous P."/>
            <person name="Grigoriev I."/>
        </authorList>
    </citation>
    <scope>NUCLEOTIDE SEQUENCE</scope>
    <source>
        <strain evidence="3">CBS 690.94</strain>
    </source>
</reference>
<gene>
    <name evidence="3" type="ORF">P171DRAFT_515649</name>
</gene>
<protein>
    <submittedName>
        <fullName evidence="3">Uncharacterized protein</fullName>
    </submittedName>
</protein>
<feature type="compositionally biased region" description="Polar residues" evidence="2">
    <location>
        <begin position="38"/>
        <end position="49"/>
    </location>
</feature>
<dbReference type="AlphaFoldDB" id="A0A9P4PZE4"/>
<dbReference type="Proteomes" id="UP000799764">
    <property type="component" value="Unassembled WGS sequence"/>
</dbReference>
<dbReference type="EMBL" id="MU001492">
    <property type="protein sequence ID" value="KAF2451676.1"/>
    <property type="molecule type" value="Genomic_DNA"/>
</dbReference>
<feature type="region of interest" description="Disordered" evidence="2">
    <location>
        <begin position="565"/>
        <end position="627"/>
    </location>
</feature>
<accession>A0A9P4PZE4</accession>
<feature type="compositionally biased region" description="Acidic residues" evidence="2">
    <location>
        <begin position="656"/>
        <end position="665"/>
    </location>
</feature>
<comment type="caution">
    <text evidence="3">The sequence shown here is derived from an EMBL/GenBank/DDBJ whole genome shotgun (WGS) entry which is preliminary data.</text>
</comment>
<proteinExistence type="predicted"/>